<keyword evidence="1" id="KW-1185">Reference proteome</keyword>
<protein>
    <submittedName>
        <fullName evidence="2">Uncharacterized protein</fullName>
    </submittedName>
</protein>
<evidence type="ECO:0000313" key="2">
    <source>
        <dbReference type="WBParaSite" id="nRc.2.0.1.t18282-RA"/>
    </source>
</evidence>
<evidence type="ECO:0000313" key="1">
    <source>
        <dbReference type="Proteomes" id="UP000887565"/>
    </source>
</evidence>
<reference evidence="2" key="1">
    <citation type="submission" date="2022-11" db="UniProtKB">
        <authorList>
            <consortium name="WormBaseParasite"/>
        </authorList>
    </citation>
    <scope>IDENTIFICATION</scope>
</reference>
<organism evidence="1 2">
    <name type="scientific">Romanomermis culicivorax</name>
    <name type="common">Nematode worm</name>
    <dbReference type="NCBI Taxonomy" id="13658"/>
    <lineage>
        <taxon>Eukaryota</taxon>
        <taxon>Metazoa</taxon>
        <taxon>Ecdysozoa</taxon>
        <taxon>Nematoda</taxon>
        <taxon>Enoplea</taxon>
        <taxon>Dorylaimia</taxon>
        <taxon>Mermithida</taxon>
        <taxon>Mermithoidea</taxon>
        <taxon>Mermithidae</taxon>
        <taxon>Romanomermis</taxon>
    </lineage>
</organism>
<dbReference type="WBParaSite" id="nRc.2.0.1.t18282-RA">
    <property type="protein sequence ID" value="nRc.2.0.1.t18282-RA"/>
    <property type="gene ID" value="nRc.2.0.1.g18282"/>
</dbReference>
<dbReference type="Proteomes" id="UP000887565">
    <property type="component" value="Unplaced"/>
</dbReference>
<sequence>MRNPVDTETVVTFQWPKNIERKLGGNLSVCLKSINRKTARVIPMPFPVLERNCTTPMQALSKTSSPAERFKLLTIRFVPSEKGFAFRNHLYMIFAVPVREKPNRRRKGREIRFVGLPFAQIERWLAHQPRINYWSCYSNDISGSD</sequence>
<name>A0A915IWX7_ROMCU</name>
<proteinExistence type="predicted"/>
<accession>A0A915IWX7</accession>
<dbReference type="AlphaFoldDB" id="A0A915IWX7"/>